<feature type="transmembrane region" description="Helical" evidence="6">
    <location>
        <begin position="84"/>
        <end position="102"/>
    </location>
</feature>
<name>A0ABZ2KMJ0_9BACT</name>
<protein>
    <submittedName>
        <fullName evidence="7">ABC transporter permease</fullName>
    </submittedName>
</protein>
<evidence type="ECO:0000256" key="3">
    <source>
        <dbReference type="ARBA" id="ARBA00022692"/>
    </source>
</evidence>
<accession>A0ABZ2KMJ0</accession>
<sequence>MTQSAAEAIHVQDERSLPRRVLDAVGAQNLSLLMALAAVVTIIGVQDANFFSPSNMLAIGTAVAIAGLLAAVQTVVVILGALDISVGSMTGFASVICAMVFTATGSASLGVVAALGIGLFCGLINGATIVYGRVNPVIATLATLATFKGLAQLVSGGRAQGYTGGDDFFIFLARGSIAAIPTLIWVLVLIGAGLHVLLKYTDVGRNIYAVGGNDVAARLAGIAINKYVIGAYALSGAIAAIAGVLLTARTGSGQPVSGSEGLELESITAAALGGCDLRGGKGAIPSTLLAILLLGVLSNGMTVLGVNPFWQNVAKGALLAIAVIIQQKRSGERAVGLPR</sequence>
<evidence type="ECO:0000313" key="7">
    <source>
        <dbReference type="EMBL" id="WXA99867.1"/>
    </source>
</evidence>
<keyword evidence="2" id="KW-1003">Cell membrane</keyword>
<feature type="transmembrane region" description="Helical" evidence="6">
    <location>
        <begin position="227"/>
        <end position="248"/>
    </location>
</feature>
<evidence type="ECO:0000256" key="6">
    <source>
        <dbReference type="SAM" id="Phobius"/>
    </source>
</evidence>
<gene>
    <name evidence="7" type="ORF">LZC95_24005</name>
</gene>
<evidence type="ECO:0000256" key="2">
    <source>
        <dbReference type="ARBA" id="ARBA00022475"/>
    </source>
</evidence>
<comment type="subcellular location">
    <subcellularLocation>
        <location evidence="1">Cell membrane</location>
        <topology evidence="1">Multi-pass membrane protein</topology>
    </subcellularLocation>
</comment>
<feature type="transmembrane region" description="Helical" evidence="6">
    <location>
        <begin position="57"/>
        <end position="78"/>
    </location>
</feature>
<feature type="transmembrane region" description="Helical" evidence="6">
    <location>
        <begin position="288"/>
        <end position="310"/>
    </location>
</feature>
<organism evidence="7 8">
    <name type="scientific">Pendulispora brunnea</name>
    <dbReference type="NCBI Taxonomy" id="2905690"/>
    <lineage>
        <taxon>Bacteria</taxon>
        <taxon>Pseudomonadati</taxon>
        <taxon>Myxococcota</taxon>
        <taxon>Myxococcia</taxon>
        <taxon>Myxococcales</taxon>
        <taxon>Sorangiineae</taxon>
        <taxon>Pendulisporaceae</taxon>
        <taxon>Pendulispora</taxon>
    </lineage>
</organism>
<dbReference type="RefSeq" id="WP_394850509.1">
    <property type="nucleotide sequence ID" value="NZ_CP089982.1"/>
</dbReference>
<feature type="transmembrane region" description="Helical" evidence="6">
    <location>
        <begin position="168"/>
        <end position="198"/>
    </location>
</feature>
<evidence type="ECO:0000313" key="8">
    <source>
        <dbReference type="Proteomes" id="UP001379533"/>
    </source>
</evidence>
<feature type="transmembrane region" description="Helical" evidence="6">
    <location>
        <begin position="25"/>
        <end position="45"/>
    </location>
</feature>
<feature type="transmembrane region" description="Helical" evidence="6">
    <location>
        <begin position="137"/>
        <end position="156"/>
    </location>
</feature>
<dbReference type="CDD" id="cd06579">
    <property type="entry name" value="TM_PBP1_transp_AraH_like"/>
    <property type="match status" value="1"/>
</dbReference>
<evidence type="ECO:0000256" key="4">
    <source>
        <dbReference type="ARBA" id="ARBA00022989"/>
    </source>
</evidence>
<evidence type="ECO:0000256" key="5">
    <source>
        <dbReference type="ARBA" id="ARBA00023136"/>
    </source>
</evidence>
<dbReference type="EMBL" id="CP089982">
    <property type="protein sequence ID" value="WXA99867.1"/>
    <property type="molecule type" value="Genomic_DNA"/>
</dbReference>
<dbReference type="InterPro" id="IPR001851">
    <property type="entry name" value="ABC_transp_permease"/>
</dbReference>
<reference evidence="7 8" key="1">
    <citation type="submission" date="2021-12" db="EMBL/GenBank/DDBJ databases">
        <title>Discovery of the Pendulisporaceae a myxobacterial family with distinct sporulation behavior and unique specialized metabolism.</title>
        <authorList>
            <person name="Garcia R."/>
            <person name="Popoff A."/>
            <person name="Bader C.D."/>
            <person name="Loehr J."/>
            <person name="Walesch S."/>
            <person name="Walt C."/>
            <person name="Boldt J."/>
            <person name="Bunk B."/>
            <person name="Haeckl F.J.F.P.J."/>
            <person name="Gunesch A.P."/>
            <person name="Birkelbach J."/>
            <person name="Nuebel U."/>
            <person name="Pietschmann T."/>
            <person name="Bach T."/>
            <person name="Mueller R."/>
        </authorList>
    </citation>
    <scope>NUCLEOTIDE SEQUENCE [LARGE SCALE GENOMIC DNA]</scope>
    <source>
        <strain evidence="7 8">MSr12523</strain>
    </source>
</reference>
<dbReference type="PANTHER" id="PTHR32196:SF72">
    <property type="entry name" value="RIBOSE IMPORT PERMEASE PROTEIN RBSC"/>
    <property type="match status" value="1"/>
</dbReference>
<feature type="transmembrane region" description="Helical" evidence="6">
    <location>
        <begin position="109"/>
        <end position="131"/>
    </location>
</feature>
<keyword evidence="3 6" id="KW-0812">Transmembrane</keyword>
<keyword evidence="5 6" id="KW-0472">Membrane</keyword>
<dbReference type="PANTHER" id="PTHR32196">
    <property type="entry name" value="ABC TRANSPORTER PERMEASE PROTEIN YPHD-RELATED-RELATED"/>
    <property type="match status" value="1"/>
</dbReference>
<keyword evidence="8" id="KW-1185">Reference proteome</keyword>
<dbReference type="Pfam" id="PF02653">
    <property type="entry name" value="BPD_transp_2"/>
    <property type="match status" value="1"/>
</dbReference>
<dbReference type="Proteomes" id="UP001379533">
    <property type="component" value="Chromosome"/>
</dbReference>
<evidence type="ECO:0000256" key="1">
    <source>
        <dbReference type="ARBA" id="ARBA00004651"/>
    </source>
</evidence>
<keyword evidence="4 6" id="KW-1133">Transmembrane helix</keyword>
<proteinExistence type="predicted"/>